<organism evidence="2 3">
    <name type="scientific">Phytophthora boehmeriae</name>
    <dbReference type="NCBI Taxonomy" id="109152"/>
    <lineage>
        <taxon>Eukaryota</taxon>
        <taxon>Sar</taxon>
        <taxon>Stramenopiles</taxon>
        <taxon>Oomycota</taxon>
        <taxon>Peronosporomycetes</taxon>
        <taxon>Peronosporales</taxon>
        <taxon>Peronosporaceae</taxon>
        <taxon>Phytophthora</taxon>
    </lineage>
</organism>
<dbReference type="Proteomes" id="UP000693981">
    <property type="component" value="Unassembled WGS sequence"/>
</dbReference>
<dbReference type="EMBL" id="JAGDFL010000574">
    <property type="protein sequence ID" value="KAG7384922.1"/>
    <property type="molecule type" value="Genomic_DNA"/>
</dbReference>
<reference evidence="2" key="1">
    <citation type="submission" date="2021-02" db="EMBL/GenBank/DDBJ databases">
        <authorList>
            <person name="Palmer J.M."/>
        </authorList>
    </citation>
    <scope>NUCLEOTIDE SEQUENCE</scope>
    <source>
        <strain evidence="2">SCRP23</strain>
    </source>
</reference>
<feature type="compositionally biased region" description="Gly residues" evidence="1">
    <location>
        <begin position="127"/>
        <end position="141"/>
    </location>
</feature>
<feature type="compositionally biased region" description="Low complexity" evidence="1">
    <location>
        <begin position="94"/>
        <end position="126"/>
    </location>
</feature>
<evidence type="ECO:0008006" key="4">
    <source>
        <dbReference type="Google" id="ProtNLM"/>
    </source>
</evidence>
<accession>A0A8T1VU05</accession>
<protein>
    <recommendedName>
        <fullName evidence="4">Carboxylesterase type B domain-containing protein</fullName>
    </recommendedName>
</protein>
<dbReference type="AlphaFoldDB" id="A0A8T1VU05"/>
<evidence type="ECO:0000313" key="2">
    <source>
        <dbReference type="EMBL" id="KAG7384922.1"/>
    </source>
</evidence>
<name>A0A8T1VU05_9STRA</name>
<feature type="non-terminal residue" evidence="2">
    <location>
        <position position="1"/>
    </location>
</feature>
<comment type="caution">
    <text evidence="2">The sequence shown here is derived from an EMBL/GenBank/DDBJ whole genome shotgun (WGS) entry which is preliminary data.</text>
</comment>
<feature type="region of interest" description="Disordered" evidence="1">
    <location>
        <begin position="94"/>
        <end position="141"/>
    </location>
</feature>
<gene>
    <name evidence="2" type="ORF">PHYBOEH_009252</name>
</gene>
<keyword evidence="3" id="KW-1185">Reference proteome</keyword>
<dbReference type="OrthoDB" id="408631at2759"/>
<proteinExistence type="predicted"/>
<sequence>ITDDVIEELLELYPEEDYESAGLRFSDMKQSFDLTGKNLALTHALNNQTWNAEVALSTATHGTDQSYYWYSTYTLSTSSSNQSYYWYSTYTLSTSSSSSSATTTTTSTGSAATVGEIGSTGMTDGSSTGGPGGAGGAGGAGGMGGGSSVNSTIAVMMQKYLLSFVLTGNPNTMWAEDKMYWPLYNESSEGTQIVFNDTFTVADDDLANAKSLFWNKALWY</sequence>
<evidence type="ECO:0000313" key="3">
    <source>
        <dbReference type="Proteomes" id="UP000693981"/>
    </source>
</evidence>
<evidence type="ECO:0000256" key="1">
    <source>
        <dbReference type="SAM" id="MobiDB-lite"/>
    </source>
</evidence>